<dbReference type="EMBL" id="CAJJDM010000047">
    <property type="protein sequence ID" value="CAD8071470.1"/>
    <property type="molecule type" value="Genomic_DNA"/>
</dbReference>
<feature type="region of interest" description="Disordered" evidence="1">
    <location>
        <begin position="61"/>
        <end position="97"/>
    </location>
</feature>
<proteinExistence type="predicted"/>
<dbReference type="AlphaFoldDB" id="A0A8S1LTW8"/>
<evidence type="ECO:0000256" key="1">
    <source>
        <dbReference type="SAM" id="MobiDB-lite"/>
    </source>
</evidence>
<feature type="compositionally biased region" description="Low complexity" evidence="1">
    <location>
        <begin position="61"/>
        <end position="80"/>
    </location>
</feature>
<reference evidence="2" key="1">
    <citation type="submission" date="2021-01" db="EMBL/GenBank/DDBJ databases">
        <authorList>
            <consortium name="Genoscope - CEA"/>
            <person name="William W."/>
        </authorList>
    </citation>
    <scope>NUCLEOTIDE SEQUENCE</scope>
</reference>
<accession>A0A8S1LTW8</accession>
<comment type="caution">
    <text evidence="2">The sequence shown here is derived from an EMBL/GenBank/DDBJ whole genome shotgun (WGS) entry which is preliminary data.</text>
</comment>
<protein>
    <submittedName>
        <fullName evidence="2">Uncharacterized protein</fullName>
    </submittedName>
</protein>
<gene>
    <name evidence="2" type="ORF">PPRIM_AZ9-3.1.T0470197</name>
</gene>
<keyword evidence="3" id="KW-1185">Reference proteome</keyword>
<evidence type="ECO:0000313" key="3">
    <source>
        <dbReference type="Proteomes" id="UP000688137"/>
    </source>
</evidence>
<sequence length="743" mass="87838">MLNSTTQLANQLPVFKSQNYSELKDYQDFLKLIQKFHIQKFMLKSKEQLYHYLTNQCQIQNDNSQSDSDSSNENQGSGQQTEDLSRNKIKNKSDKIQAKQQDILDKQYPQIQNEDINYKNQSIEIKKNDYQKKEHGGRKVKENTKNNEILEKLKSIPLIQDFDDEDIRQMVNDFQQEDKKQSKQNKNSQTFKDTIQRDDYQYKWPQCRIRILQALTILIEKKVAVPKILQDFKILQKTYIYSLYLKDCDDLANQLWQKVGENTSADDQIKNYRTNYNTDQLELILEMIKLVYEKRDQHREQIIATCSGIIFQKKLRQLKDKVTAKAKCADKKCELIIAYLERINNYVLTGPIINKYQYGGCSEAQLLHQKIIKKAAKTLLYSAVQLDVPIPEVLQYLSLRKSRYNVQDRPEEQGIYILPSVELVKLIVDKQGMETIAQQLKMNDFDYLDFKGLDQLNFEHSNKNIEDRDETVLYSVLQLVLDRIDELDQLSFVINDRKFKALQQKLNELYKDDVFGEPNQQQDIPQFVGSVMNKVESYIKSSKSQERVKTKLCCIKTKFFDSEIIVKQNNENLTIEQIEFCKQLFILFLSEISSKDIAFPDILKYFKFVDGKLFFDFNQKLIGIMLLCKAIRQYFISCMEMDSEFDKQITEDNKIIINSIPLLKLIIKEEYLPDLSEIFKKQILILSQHKEDLIVEIRDLFKYQPICDMIKQQDLEDEYEDTILDLKCLYKFIFEENSDQDQD</sequence>
<dbReference type="OMA" id="ISCMEMD"/>
<dbReference type="Proteomes" id="UP000688137">
    <property type="component" value="Unassembled WGS sequence"/>
</dbReference>
<feature type="compositionally biased region" description="Basic and acidic residues" evidence="1">
    <location>
        <begin position="83"/>
        <end position="97"/>
    </location>
</feature>
<organism evidence="2 3">
    <name type="scientific">Paramecium primaurelia</name>
    <dbReference type="NCBI Taxonomy" id="5886"/>
    <lineage>
        <taxon>Eukaryota</taxon>
        <taxon>Sar</taxon>
        <taxon>Alveolata</taxon>
        <taxon>Ciliophora</taxon>
        <taxon>Intramacronucleata</taxon>
        <taxon>Oligohymenophorea</taxon>
        <taxon>Peniculida</taxon>
        <taxon>Parameciidae</taxon>
        <taxon>Paramecium</taxon>
    </lineage>
</organism>
<evidence type="ECO:0000313" key="2">
    <source>
        <dbReference type="EMBL" id="CAD8071470.1"/>
    </source>
</evidence>
<name>A0A8S1LTW8_PARPR</name>